<feature type="compositionally biased region" description="Basic and acidic residues" evidence="1">
    <location>
        <begin position="208"/>
        <end position="244"/>
    </location>
</feature>
<reference evidence="3" key="1">
    <citation type="journal article" date="2016" name="Nat. Genet.">
        <title>The genome sequences of Arachis duranensis and Arachis ipaensis, the diploid ancestors of cultivated peanut.</title>
        <authorList>
            <person name="Bertioli D.J."/>
            <person name="Cannon S.B."/>
            <person name="Froenicke L."/>
            <person name="Huang G."/>
            <person name="Farmer A.D."/>
            <person name="Cannon E.K."/>
            <person name="Liu X."/>
            <person name="Gao D."/>
            <person name="Clevenger J."/>
            <person name="Dash S."/>
            <person name="Ren L."/>
            <person name="Moretzsohn M.C."/>
            <person name="Shirasawa K."/>
            <person name="Huang W."/>
            <person name="Vidigal B."/>
            <person name="Abernathy B."/>
            <person name="Chu Y."/>
            <person name="Niederhuth C.E."/>
            <person name="Umale P."/>
            <person name="Araujo A.C."/>
            <person name="Kozik A."/>
            <person name="Kim K.D."/>
            <person name="Burow M.D."/>
            <person name="Varshney R.K."/>
            <person name="Wang X."/>
            <person name="Zhang X."/>
            <person name="Barkley N."/>
            <person name="Guimaraes P.M."/>
            <person name="Isobe S."/>
            <person name="Guo B."/>
            <person name="Liao B."/>
            <person name="Stalker H.T."/>
            <person name="Schmitz R.J."/>
            <person name="Scheffler B.E."/>
            <person name="Leal-Bertioli S.C."/>
            <person name="Xun X."/>
            <person name="Jackson S.A."/>
            <person name="Michelmore R."/>
            <person name="Ozias-Akins P."/>
        </authorList>
    </citation>
    <scope>NUCLEOTIDE SEQUENCE [LARGE SCALE GENOMIC DNA]</scope>
    <source>
        <strain evidence="3">cv. V14167</strain>
    </source>
</reference>
<gene>
    <name evidence="4" type="primary">LOC110276993</name>
</gene>
<protein>
    <submittedName>
        <fullName evidence="4">Uncharacterized protein LOC110276993</fullName>
    </submittedName>
</protein>
<sequence length="874" mass="97568">MREGESGNECLKAKHCEDGGHAVGRDKGEKKSKAFALAGSLSGGSIATVVDKQGDSQPPCLHSSFTQVSDGFDLLDVGFGYFMVKFDAGEDREEVMLGGPWLIDGHYVAVKPWDIDFRPCEESFGSTLVWVRISGLPIWCYQEQAMMRIASAIGVPIKVDLATKLAERGRYARVCVQINLGLPVIKHIIVEGVTHVVDAWVETLGKERVGRDSKKKKSADSDATKPRDGTKAVPHPETKIHNSNEVEPDVVGGVTGENPAPSLQKDLEANNLEGNNVEEACMHDEPGWEQVVRKGKTKLGQKQSNKVQRGTQSRTNSDRVIRPTIHFSHTSGSSSYRARVGSRVKVGHSAFRVGETSISSTRHTPVPCGSSLRKRPRPGSLQSSPAEKNGGTVVEASSCLPATMKEDVTVAVSLVKKGALPAVIASVCENKETFHGDPENLKVTGVTSAGQASGVHCKWVDAFDQCVTVEVQSPSFCGPWIVLGDFNEVLFSHESKGCLFSSRHADRLATSLGDSNLFDLKTIGRRFSWYRRVKNGVEVAKKLDRVCINSGWLSLFPEAYAEILNRLQSDHCPILVRCAGRPQPKKNRPFRFIAAWATHPEYRNIVNQSWQAGYREMHGKLSEVQKNSLEFNSKVFGNIFVRKCKLERQINFLQKRLEVMEDLSMRQREKQLIEEFNNMLVQEELLWFQKSKEQWTLVRRKHNKINGLFLQDGVWETDPDVLRREAESFYKHLFCQSEDVDLGCLSDVPLPSLNDEACCSLTAPVILEEVKSAVFSMHSFKAPGPDGFQALFFKEYWEIVGFDVWTMVRHAFSGLDMDPRMMETLVVLNPKVENPVSMKDFRPISLCNVVYKVITKVLVNRLRPHLKEIIGSLQ</sequence>
<feature type="region of interest" description="Disordered" evidence="1">
    <location>
        <begin position="355"/>
        <end position="392"/>
    </location>
</feature>
<dbReference type="Pfam" id="PF14111">
    <property type="entry name" value="DUF4283"/>
    <property type="match status" value="1"/>
</dbReference>
<feature type="region of interest" description="Disordered" evidence="1">
    <location>
        <begin position="295"/>
        <end position="318"/>
    </location>
</feature>
<evidence type="ECO:0000256" key="1">
    <source>
        <dbReference type="SAM" id="MobiDB-lite"/>
    </source>
</evidence>
<feature type="region of interest" description="Disordered" evidence="1">
    <location>
        <begin position="208"/>
        <end position="250"/>
    </location>
</feature>
<evidence type="ECO:0000259" key="2">
    <source>
        <dbReference type="Pfam" id="PF14111"/>
    </source>
</evidence>
<evidence type="ECO:0000313" key="3">
    <source>
        <dbReference type="Proteomes" id="UP000515211"/>
    </source>
</evidence>
<keyword evidence="3" id="KW-1185">Reference proteome</keyword>
<organism evidence="3 4">
    <name type="scientific">Arachis duranensis</name>
    <name type="common">Wild peanut</name>
    <dbReference type="NCBI Taxonomy" id="130453"/>
    <lineage>
        <taxon>Eukaryota</taxon>
        <taxon>Viridiplantae</taxon>
        <taxon>Streptophyta</taxon>
        <taxon>Embryophyta</taxon>
        <taxon>Tracheophyta</taxon>
        <taxon>Spermatophyta</taxon>
        <taxon>Magnoliopsida</taxon>
        <taxon>eudicotyledons</taxon>
        <taxon>Gunneridae</taxon>
        <taxon>Pentapetalae</taxon>
        <taxon>rosids</taxon>
        <taxon>fabids</taxon>
        <taxon>Fabales</taxon>
        <taxon>Fabaceae</taxon>
        <taxon>Papilionoideae</taxon>
        <taxon>50 kb inversion clade</taxon>
        <taxon>dalbergioids sensu lato</taxon>
        <taxon>Dalbergieae</taxon>
        <taxon>Pterocarpus clade</taxon>
        <taxon>Arachis</taxon>
    </lineage>
</organism>
<feature type="compositionally biased region" description="Polar residues" evidence="1">
    <location>
        <begin position="300"/>
        <end position="315"/>
    </location>
</feature>
<dbReference type="Proteomes" id="UP000515211">
    <property type="component" value="Chromosome 10"/>
</dbReference>
<dbReference type="Gene3D" id="3.60.10.10">
    <property type="entry name" value="Endonuclease/exonuclease/phosphatase"/>
    <property type="match status" value="1"/>
</dbReference>
<feature type="domain" description="DUF4283" evidence="2">
    <location>
        <begin position="77"/>
        <end position="119"/>
    </location>
</feature>
<dbReference type="InterPro" id="IPR025558">
    <property type="entry name" value="DUF4283"/>
</dbReference>
<dbReference type="KEGG" id="adu:110276993"/>
<dbReference type="PANTHER" id="PTHR31286">
    <property type="entry name" value="GLYCINE-RICH CELL WALL STRUCTURAL PROTEIN 1.8-LIKE"/>
    <property type="match status" value="1"/>
</dbReference>
<dbReference type="AlphaFoldDB" id="A0A6P5N3V6"/>
<dbReference type="GeneID" id="110276993"/>
<dbReference type="RefSeq" id="XP_020989778.1">
    <property type="nucleotide sequence ID" value="XM_021134119.1"/>
</dbReference>
<proteinExistence type="predicted"/>
<reference evidence="4" key="2">
    <citation type="submission" date="2025-08" db="UniProtKB">
        <authorList>
            <consortium name="RefSeq"/>
        </authorList>
    </citation>
    <scope>IDENTIFICATION</scope>
    <source>
        <tissue evidence="4">Whole plant</tissue>
    </source>
</reference>
<dbReference type="PANTHER" id="PTHR31286:SF99">
    <property type="entry name" value="DUF4283 DOMAIN-CONTAINING PROTEIN"/>
    <property type="match status" value="1"/>
</dbReference>
<dbReference type="InterPro" id="IPR036691">
    <property type="entry name" value="Endo/exonu/phosph_ase_sf"/>
</dbReference>
<name>A0A6P5N3V6_ARADU</name>
<dbReference type="SUPFAM" id="SSF56219">
    <property type="entry name" value="DNase I-like"/>
    <property type="match status" value="1"/>
</dbReference>
<dbReference type="InterPro" id="IPR040256">
    <property type="entry name" value="At4g02000-like"/>
</dbReference>
<accession>A0A6P5N3V6</accession>
<evidence type="ECO:0000313" key="4">
    <source>
        <dbReference type="RefSeq" id="XP_020989778.1"/>
    </source>
</evidence>